<protein>
    <submittedName>
        <fullName evidence="2">Uncharacterized protein</fullName>
    </submittedName>
</protein>
<evidence type="ECO:0000313" key="3">
    <source>
        <dbReference type="Proteomes" id="UP001054902"/>
    </source>
</evidence>
<evidence type="ECO:0000313" key="2">
    <source>
        <dbReference type="EMBL" id="GFH61758.1"/>
    </source>
</evidence>
<comment type="caution">
    <text evidence="2">The sequence shown here is derived from an EMBL/GenBank/DDBJ whole genome shotgun (WGS) entry which is preliminary data.</text>
</comment>
<feature type="compositionally biased region" description="Basic and acidic residues" evidence="1">
    <location>
        <begin position="47"/>
        <end position="59"/>
    </location>
</feature>
<reference evidence="2 3" key="1">
    <citation type="journal article" date="2021" name="Sci. Rep.">
        <title>The genome of the diatom Chaetoceros tenuissimus carries an ancient integrated fragment of an extant virus.</title>
        <authorList>
            <person name="Hongo Y."/>
            <person name="Kimura K."/>
            <person name="Takaki Y."/>
            <person name="Yoshida Y."/>
            <person name="Baba S."/>
            <person name="Kobayashi G."/>
            <person name="Nagasaki K."/>
            <person name="Hano T."/>
            <person name="Tomaru Y."/>
        </authorList>
    </citation>
    <scope>NUCLEOTIDE SEQUENCE [LARGE SCALE GENOMIC DNA]</scope>
    <source>
        <strain evidence="2 3">NIES-3715</strain>
    </source>
</reference>
<accession>A0AAD3HG38</accession>
<dbReference type="EMBL" id="BLLK01000075">
    <property type="protein sequence ID" value="GFH61758.1"/>
    <property type="molecule type" value="Genomic_DNA"/>
</dbReference>
<feature type="compositionally biased region" description="Basic and acidic residues" evidence="1">
    <location>
        <begin position="1"/>
        <end position="15"/>
    </location>
</feature>
<proteinExistence type="predicted"/>
<keyword evidence="3" id="KW-1185">Reference proteome</keyword>
<feature type="region of interest" description="Disordered" evidence="1">
    <location>
        <begin position="1"/>
        <end position="59"/>
    </location>
</feature>
<dbReference type="Proteomes" id="UP001054902">
    <property type="component" value="Unassembled WGS sequence"/>
</dbReference>
<gene>
    <name evidence="2" type="ORF">CTEN210_18234</name>
</gene>
<dbReference type="AlphaFoldDB" id="A0AAD3HG38"/>
<sequence length="562" mass="64906">MASGEQEVHQEKEDSMAQSVLARFKNMKKKESNQRYNRKVSSSSTEHSNDRPKCMDNSSKKCDIDEIGRYLESSSLFTMIHLPNDAIPKNRRIPKHKAGDDAYIRDRRDKGPRTGSRTALVDYNPSILPLSFDDWDQNLLDDITGRYHPDFSKEEADRVKYIQVSRSGNLHGCGFNNTKKLNHPTREISMLSLVLLDKDLNPIPKASVAFPPAWAQSPRCFFVDQMSVYQDYSLVVARSTKYNTKKDQLFLYTSEGASYIFPIDIRRVPAPTNNVSDWNTKMVSEAVPMIAREKFEKSLFYGTGLQVRFMDELRPPDAEYLFYCQGMWAHRAADRNKNYHVFEGMDENGILDTYMELRPHWNRRVRKVNFFGGFAKFKDRSLVENDEWRGNDPNATGHPIGMWAKFRMHMRNQSDVIKSKSIIREQFHGKNDISWLKQKRGRDGRGTACCMDVEVQVVSDSNARKTETYKVGISHSSSNYEYVSRFYAFNAKHPPFELIALSGPFCLGFVNRERDRNADSQIYVLADKKRLGKYDCPKISFLSGIIEYQKDPRYAVISYGVN</sequence>
<evidence type="ECO:0000256" key="1">
    <source>
        <dbReference type="SAM" id="MobiDB-lite"/>
    </source>
</evidence>
<organism evidence="2 3">
    <name type="scientific">Chaetoceros tenuissimus</name>
    <dbReference type="NCBI Taxonomy" id="426638"/>
    <lineage>
        <taxon>Eukaryota</taxon>
        <taxon>Sar</taxon>
        <taxon>Stramenopiles</taxon>
        <taxon>Ochrophyta</taxon>
        <taxon>Bacillariophyta</taxon>
        <taxon>Coscinodiscophyceae</taxon>
        <taxon>Chaetocerotophycidae</taxon>
        <taxon>Chaetocerotales</taxon>
        <taxon>Chaetocerotaceae</taxon>
        <taxon>Chaetoceros</taxon>
    </lineage>
</organism>
<name>A0AAD3HG38_9STRA</name>